<protein>
    <submittedName>
        <fullName evidence="2">BAP29/BAP31 transmembrane domain-containing protein</fullName>
    </submittedName>
</protein>
<reference evidence="2" key="1">
    <citation type="submission" date="2022-11" db="UniProtKB">
        <authorList>
            <consortium name="WormBaseParasite"/>
        </authorList>
    </citation>
    <scope>IDENTIFICATION</scope>
</reference>
<evidence type="ECO:0000313" key="1">
    <source>
        <dbReference type="Proteomes" id="UP000887579"/>
    </source>
</evidence>
<dbReference type="Proteomes" id="UP000887579">
    <property type="component" value="Unplaced"/>
</dbReference>
<dbReference type="WBParaSite" id="ES5_v2.g15791.t1">
    <property type="protein sequence ID" value="ES5_v2.g15791.t1"/>
    <property type="gene ID" value="ES5_v2.g15791"/>
</dbReference>
<proteinExistence type="predicted"/>
<evidence type="ECO:0000313" key="2">
    <source>
        <dbReference type="WBParaSite" id="ES5_v2.g15791.t1"/>
    </source>
</evidence>
<name>A0AC34FEJ6_9BILA</name>
<organism evidence="1 2">
    <name type="scientific">Panagrolaimus sp. ES5</name>
    <dbReference type="NCBI Taxonomy" id="591445"/>
    <lineage>
        <taxon>Eukaryota</taxon>
        <taxon>Metazoa</taxon>
        <taxon>Ecdysozoa</taxon>
        <taxon>Nematoda</taxon>
        <taxon>Chromadorea</taxon>
        <taxon>Rhabditida</taxon>
        <taxon>Tylenchina</taxon>
        <taxon>Panagrolaimomorpha</taxon>
        <taxon>Panagrolaimoidea</taxon>
        <taxon>Panagrolaimidae</taxon>
        <taxon>Panagrolaimus</taxon>
    </lineage>
</organism>
<accession>A0AC34FEJ6</accession>
<sequence length="143" mass="16426">MYSRLIEIISSFGLFVVSLVGLFLDVEKMNSILRWVAPFEKSVPKNAAYFWLSFFAVKNLVFVILNLWFLMVVWRYIKYFCKDLKNELQSDMSTTVIHENQTSGLQATTKNDSNSGPQKDKSKMSTTSITETQPTSITEEQGF</sequence>